<reference evidence="4 5" key="1">
    <citation type="submission" date="2024-03" db="EMBL/GenBank/DDBJ databases">
        <authorList>
            <person name="Cao K."/>
        </authorList>
    </citation>
    <scope>NUCLEOTIDE SEQUENCE [LARGE SCALE GENOMIC DNA]</scope>
    <source>
        <strain evidence="4 5">MCCC 1K00696</strain>
    </source>
</reference>
<sequence length="497" mass="54906">MKKYFLASLLSLLVLTASCSKEEVNNQIPEEVEEFIITTDDEINYFIWKGLNLYYLWQEDVPDLADNRFNNFEDLYTHFRQYDSPEATFNSLLSQPGVVDRFSWIVDDYVALENSFQGINLSTGLDFGLVRDVNSSTKIFGYVRYVIPNSSAATAGVTRGTYFSTVNGIQLTDTNFRDLLFNDDASITLGFSDYNEGSPISNNSTAVLEKTEVQENPIAVSKVITDGTQKIGYLMYNQFASSYDQDLNAAFSNFKAEAVNDLIIDLRYNGGGSTNSAGYLGSMVTGQFTGEVYSKEVWNNKVLSAFSSDNFTNNFPTKITKTDANDNIVVDEAINSLNLSRVYFIVSGSSASASELVINALDAYIDVKIVGTTTVGKQVGSITLYDSDNLFRSGDNLNTEHTYAMQPLVLEITNKDGKNYPNGIVPGTNFTGINLGEDIGNLGVLGERSDPLLDRTLEYISTGAKSSAKTKDFIKTEEIFNSKLATPAKNNMYSELK</sequence>
<dbReference type="InterPro" id="IPR041613">
    <property type="entry name" value="Pept_S41_N"/>
</dbReference>
<protein>
    <submittedName>
        <fullName evidence="4">S41 family peptidase</fullName>
    </submittedName>
</protein>
<dbReference type="Proteomes" id="UP001491088">
    <property type="component" value="Chromosome"/>
</dbReference>
<feature type="chain" id="PRO_5045860484" evidence="1">
    <location>
        <begin position="21"/>
        <end position="497"/>
    </location>
</feature>
<name>A0ABZ2TT09_9FLAO</name>
<dbReference type="PANTHER" id="PTHR32060:SF30">
    <property type="entry name" value="CARBOXY-TERMINAL PROCESSING PROTEASE CTPA"/>
    <property type="match status" value="1"/>
</dbReference>
<dbReference type="Gene3D" id="3.30.750.170">
    <property type="match status" value="1"/>
</dbReference>
<dbReference type="Pfam" id="PF18294">
    <property type="entry name" value="Pept_S41_N"/>
    <property type="match status" value="1"/>
</dbReference>
<evidence type="ECO:0000313" key="4">
    <source>
        <dbReference type="EMBL" id="WYW56135.1"/>
    </source>
</evidence>
<dbReference type="InterPro" id="IPR005151">
    <property type="entry name" value="Tail-specific_protease"/>
</dbReference>
<dbReference type="PANTHER" id="PTHR32060">
    <property type="entry name" value="TAIL-SPECIFIC PROTEASE"/>
    <property type="match status" value="1"/>
</dbReference>
<gene>
    <name evidence="4" type="ORF">WG950_02505</name>
</gene>
<dbReference type="InterPro" id="IPR036034">
    <property type="entry name" value="PDZ_sf"/>
</dbReference>
<dbReference type="InterPro" id="IPR029045">
    <property type="entry name" value="ClpP/crotonase-like_dom_sf"/>
</dbReference>
<dbReference type="Gene3D" id="3.90.226.10">
    <property type="entry name" value="2-enoyl-CoA Hydratase, Chain A, domain 1"/>
    <property type="match status" value="1"/>
</dbReference>
<dbReference type="Pfam" id="PF03572">
    <property type="entry name" value="Peptidase_S41"/>
    <property type="match status" value="1"/>
</dbReference>
<feature type="signal peptide" evidence="1">
    <location>
        <begin position="1"/>
        <end position="20"/>
    </location>
</feature>
<feature type="domain" description="Tail specific protease" evidence="2">
    <location>
        <begin position="230"/>
        <end position="381"/>
    </location>
</feature>
<dbReference type="Gene3D" id="2.30.42.10">
    <property type="match status" value="1"/>
</dbReference>
<dbReference type="EMBL" id="CP150496">
    <property type="protein sequence ID" value="WYW56135.1"/>
    <property type="molecule type" value="Genomic_DNA"/>
</dbReference>
<keyword evidence="1" id="KW-0732">Signal</keyword>
<evidence type="ECO:0000259" key="3">
    <source>
        <dbReference type="Pfam" id="PF18294"/>
    </source>
</evidence>
<keyword evidence="5" id="KW-1185">Reference proteome</keyword>
<dbReference type="SUPFAM" id="SSF52096">
    <property type="entry name" value="ClpP/crotonase"/>
    <property type="match status" value="1"/>
</dbReference>
<dbReference type="PROSITE" id="PS51257">
    <property type="entry name" value="PROKAR_LIPOPROTEIN"/>
    <property type="match status" value="1"/>
</dbReference>
<dbReference type="RefSeq" id="WP_340934010.1">
    <property type="nucleotide sequence ID" value="NZ_CP150496.1"/>
</dbReference>
<dbReference type="CDD" id="cd07561">
    <property type="entry name" value="Peptidase_S41_CPP_like"/>
    <property type="match status" value="1"/>
</dbReference>
<accession>A0ABZ2TT09</accession>
<evidence type="ECO:0000313" key="5">
    <source>
        <dbReference type="Proteomes" id="UP001491088"/>
    </source>
</evidence>
<evidence type="ECO:0000259" key="2">
    <source>
        <dbReference type="Pfam" id="PF03572"/>
    </source>
</evidence>
<organism evidence="4 5">
    <name type="scientific">Polaribacter marinaquae</name>
    <dbReference type="NCBI Taxonomy" id="1642819"/>
    <lineage>
        <taxon>Bacteria</taxon>
        <taxon>Pseudomonadati</taxon>
        <taxon>Bacteroidota</taxon>
        <taxon>Flavobacteriia</taxon>
        <taxon>Flavobacteriales</taxon>
        <taxon>Flavobacteriaceae</taxon>
    </lineage>
</organism>
<evidence type="ECO:0000256" key="1">
    <source>
        <dbReference type="SAM" id="SignalP"/>
    </source>
</evidence>
<proteinExistence type="predicted"/>
<feature type="domain" description="Peptidase S41 N-terminal" evidence="3">
    <location>
        <begin position="42"/>
        <end position="104"/>
    </location>
</feature>